<evidence type="ECO:0000259" key="4">
    <source>
        <dbReference type="PROSITE" id="PS51842"/>
    </source>
</evidence>
<feature type="coiled-coil region" evidence="3">
    <location>
        <begin position="371"/>
        <end position="405"/>
    </location>
</feature>
<evidence type="ECO:0000256" key="1">
    <source>
        <dbReference type="ARBA" id="ARBA00022754"/>
    </source>
</evidence>
<dbReference type="GO" id="GO:0005200">
    <property type="term" value="F:structural constituent of cytoskeleton"/>
    <property type="evidence" value="ECO:0007669"/>
    <property type="project" value="TreeGrafter"/>
</dbReference>
<dbReference type="OrthoDB" id="2441647at2759"/>
<dbReference type="AlphaFoldDB" id="A0A158QD62"/>
<dbReference type="WBParaSite" id="HDID_0000247501-mRNA-1">
    <property type="protein sequence ID" value="HDID_0000247501-mRNA-1"/>
    <property type="gene ID" value="HDID_0000247501"/>
</dbReference>
<evidence type="ECO:0000313" key="5">
    <source>
        <dbReference type="EMBL" id="VDL19937.1"/>
    </source>
</evidence>
<sequence>MYLKRFTGAHFLKTAPTQPPPSPQNCDSHYFAKLGMNEKRADSKPGVKSQDSGFVTNAATASELEGSELSPSLPVYSWESTAEEITLPPKTNMPLRAPSRSMDRLSRSAFELDIPDMRSTREERERNRREMRELNEKLAEQVEGMRYLSARNRQLTDDIANLKSRWMAESEKTKELYEGELRQLRQLLDDADREKAESLAKLLSLQQFSRNQEEQLDKLTAENDQVKRRLEQAFDEMNKRDGELGTLQRRLNDLEGELEKERVNAEKLRRDNETICQHLDEETANRISGQSEMQTLREEIEFMRRAHQEEIREMHRTLDEVGSGFDREMWQNELSQAVHDIQNRYDDQLEKIKGEMEDMYNARLREVAKLNPEQKTEINNLRSENSRLRQSSDGMREQVAQLQAKASFLY</sequence>
<dbReference type="GO" id="GO:0090435">
    <property type="term" value="P:protein localization to nuclear envelope"/>
    <property type="evidence" value="ECO:0007669"/>
    <property type="project" value="TreeGrafter"/>
</dbReference>
<dbReference type="GO" id="GO:0005652">
    <property type="term" value="C:nuclear lamina"/>
    <property type="evidence" value="ECO:0007669"/>
    <property type="project" value="TreeGrafter"/>
</dbReference>
<dbReference type="PANTHER" id="PTHR45721:SF12">
    <property type="entry name" value="INTERMEDIATE FILAMENT PROTEIN IFA-1"/>
    <property type="match status" value="1"/>
</dbReference>
<dbReference type="GO" id="GO:0031507">
    <property type="term" value="P:heterochromatin formation"/>
    <property type="evidence" value="ECO:0007669"/>
    <property type="project" value="TreeGrafter"/>
</dbReference>
<keyword evidence="1" id="KW-0403">Intermediate filament</keyword>
<dbReference type="STRING" id="6216.A0A158QD62"/>
<reference evidence="7" key="1">
    <citation type="submission" date="2016-04" db="UniProtKB">
        <authorList>
            <consortium name="WormBaseParasite"/>
        </authorList>
    </citation>
    <scope>IDENTIFICATION</scope>
</reference>
<dbReference type="PROSITE" id="PS51842">
    <property type="entry name" value="IF_ROD_2"/>
    <property type="match status" value="1"/>
</dbReference>
<dbReference type="GO" id="GO:0051664">
    <property type="term" value="P:nuclear pore localization"/>
    <property type="evidence" value="ECO:0007669"/>
    <property type="project" value="TreeGrafter"/>
</dbReference>
<dbReference type="Pfam" id="PF00038">
    <property type="entry name" value="Filament"/>
    <property type="match status" value="1"/>
</dbReference>
<dbReference type="PANTHER" id="PTHR45721">
    <property type="entry name" value="LAMIN DM0-RELATED"/>
    <property type="match status" value="1"/>
</dbReference>
<evidence type="ECO:0000313" key="7">
    <source>
        <dbReference type="WBParaSite" id="HDID_0000247501-mRNA-1"/>
    </source>
</evidence>
<organism evidence="7">
    <name type="scientific">Hymenolepis diminuta</name>
    <name type="common">Rat tapeworm</name>
    <dbReference type="NCBI Taxonomy" id="6216"/>
    <lineage>
        <taxon>Eukaryota</taxon>
        <taxon>Metazoa</taxon>
        <taxon>Spiralia</taxon>
        <taxon>Lophotrochozoa</taxon>
        <taxon>Platyhelminthes</taxon>
        <taxon>Cestoda</taxon>
        <taxon>Eucestoda</taxon>
        <taxon>Cyclophyllidea</taxon>
        <taxon>Hymenolepididae</taxon>
        <taxon>Hymenolepis</taxon>
    </lineage>
</organism>
<name>A0A158QD62_HYMDI</name>
<accession>A0A158QD62</accession>
<dbReference type="GO" id="GO:0007097">
    <property type="term" value="P:nuclear migration"/>
    <property type="evidence" value="ECO:0007669"/>
    <property type="project" value="TreeGrafter"/>
</dbReference>
<keyword evidence="2 3" id="KW-0175">Coiled coil</keyword>
<dbReference type="InterPro" id="IPR039008">
    <property type="entry name" value="IF_rod_dom"/>
</dbReference>
<feature type="coiled-coil region" evidence="3">
    <location>
        <begin position="117"/>
        <end position="313"/>
    </location>
</feature>
<gene>
    <name evidence="5" type="ORF">HDID_LOCUS2476</name>
</gene>
<dbReference type="Gene3D" id="1.20.5.1160">
    <property type="entry name" value="Vasodilator-stimulated phosphoprotein"/>
    <property type="match status" value="1"/>
</dbReference>
<feature type="domain" description="IF rod" evidence="4">
    <location>
        <begin position="127"/>
        <end position="410"/>
    </location>
</feature>
<dbReference type="GO" id="GO:0005882">
    <property type="term" value="C:intermediate filament"/>
    <property type="evidence" value="ECO:0007669"/>
    <property type="project" value="UniProtKB-KW"/>
</dbReference>
<dbReference type="Proteomes" id="UP000274504">
    <property type="component" value="Unassembled WGS sequence"/>
</dbReference>
<protein>
    <submittedName>
        <fullName evidence="7">IF rod domain-containing protein</fullName>
    </submittedName>
</protein>
<dbReference type="EMBL" id="UYSG01000612">
    <property type="protein sequence ID" value="VDL19937.1"/>
    <property type="molecule type" value="Genomic_DNA"/>
</dbReference>
<proteinExistence type="predicted"/>
<evidence type="ECO:0000313" key="6">
    <source>
        <dbReference type="Proteomes" id="UP000274504"/>
    </source>
</evidence>
<evidence type="ECO:0000256" key="2">
    <source>
        <dbReference type="ARBA" id="ARBA00023054"/>
    </source>
</evidence>
<dbReference type="GO" id="GO:0006998">
    <property type="term" value="P:nuclear envelope organization"/>
    <property type="evidence" value="ECO:0007669"/>
    <property type="project" value="TreeGrafter"/>
</dbReference>
<evidence type="ECO:0000256" key="3">
    <source>
        <dbReference type="SAM" id="Coils"/>
    </source>
</evidence>
<reference evidence="5 6" key="2">
    <citation type="submission" date="2018-11" db="EMBL/GenBank/DDBJ databases">
        <authorList>
            <consortium name="Pathogen Informatics"/>
        </authorList>
    </citation>
    <scope>NUCLEOTIDE SEQUENCE [LARGE SCALE GENOMIC DNA]</scope>
</reference>